<comment type="caution">
    <text evidence="2">The sequence shown here is derived from an EMBL/GenBank/DDBJ whole genome shotgun (WGS) entry which is preliminary data.</text>
</comment>
<proteinExistence type="predicted"/>
<feature type="binding site" evidence="1">
    <location>
        <position position="182"/>
    </location>
    <ligand>
        <name>Zn(2+)</name>
        <dbReference type="ChEBI" id="CHEBI:29105"/>
    </ligand>
</feature>
<organism evidence="2 3">
    <name type="scientific">Tannerella sp. oral taxon BU063 isolate Cell 1/3</name>
    <dbReference type="NCBI Taxonomy" id="1411022"/>
    <lineage>
        <taxon>Bacteria</taxon>
        <taxon>Pseudomonadati</taxon>
        <taxon>Bacteroidota</taxon>
        <taxon>Bacteroidia</taxon>
        <taxon>Bacteroidales</taxon>
        <taxon>Tannerellaceae</taxon>
        <taxon>Tannerella</taxon>
    </lineage>
</organism>
<dbReference type="EMBL" id="AYYE01000983">
    <property type="protein sequence ID" value="ETK07976.1"/>
    <property type="molecule type" value="Genomic_DNA"/>
</dbReference>
<dbReference type="PANTHER" id="PTHR30037">
    <property type="entry name" value="DNA-3-METHYLADENINE GLYCOSYLASE 1"/>
    <property type="match status" value="1"/>
</dbReference>
<feature type="binding site" evidence="1">
    <location>
        <position position="178"/>
    </location>
    <ligand>
        <name>Zn(2+)</name>
        <dbReference type="ChEBI" id="CHEBI:29105"/>
    </ligand>
</feature>
<dbReference type="InterPro" id="IPR011257">
    <property type="entry name" value="DNA_glycosylase"/>
</dbReference>
<dbReference type="SUPFAM" id="SSF48150">
    <property type="entry name" value="DNA-glycosylase"/>
    <property type="match status" value="1"/>
</dbReference>
<evidence type="ECO:0000313" key="2">
    <source>
        <dbReference type="EMBL" id="ETK07976.1"/>
    </source>
</evidence>
<name>W2CNA7_9BACT</name>
<dbReference type="Pfam" id="PF03352">
    <property type="entry name" value="Adenine_glyco"/>
    <property type="match status" value="1"/>
</dbReference>
<reference evidence="2 3" key="1">
    <citation type="submission" date="2013-11" db="EMBL/GenBank/DDBJ databases">
        <title>Single cell genomics of uncultured Tannerella BU063 (oral taxon 286).</title>
        <authorList>
            <person name="Beall C.J."/>
            <person name="Campbell A.G."/>
            <person name="Griffen A.L."/>
            <person name="Podar M."/>
            <person name="Leys E.J."/>
        </authorList>
    </citation>
    <scope>NUCLEOTIDE SEQUENCE [LARGE SCALE GENOMIC DNA]</scope>
    <source>
        <strain evidence="2">Cell 1/3</strain>
    </source>
</reference>
<dbReference type="InterPro" id="IPR005019">
    <property type="entry name" value="Adenine_glyco"/>
</dbReference>
<dbReference type="GO" id="GO:0046872">
    <property type="term" value="F:metal ion binding"/>
    <property type="evidence" value="ECO:0007669"/>
    <property type="project" value="UniProtKB-KW"/>
</dbReference>
<gene>
    <name evidence="2" type="ORF">T230_08060</name>
</gene>
<evidence type="ECO:0000256" key="1">
    <source>
        <dbReference type="PIRSR" id="PIRSR605019-1"/>
    </source>
</evidence>
<dbReference type="InterPro" id="IPR052891">
    <property type="entry name" value="DNA-3mA_glycosylase"/>
</dbReference>
<feature type="binding site" evidence="1">
    <location>
        <position position="7"/>
    </location>
    <ligand>
        <name>Zn(2+)</name>
        <dbReference type="ChEBI" id="CHEBI:29105"/>
    </ligand>
</feature>
<dbReference type="PATRIC" id="fig|1411022.3.peg.846"/>
<feature type="binding site" evidence="1">
    <location>
        <position position="20"/>
    </location>
    <ligand>
        <name>Zn(2+)</name>
        <dbReference type="ChEBI" id="CHEBI:29105"/>
    </ligand>
</feature>
<dbReference type="AlphaFoldDB" id="W2CNA7"/>
<dbReference type="GO" id="GO:0008725">
    <property type="term" value="F:DNA-3-methyladenine glycosylase activity"/>
    <property type="evidence" value="ECO:0007669"/>
    <property type="project" value="InterPro"/>
</dbReference>
<evidence type="ECO:0000313" key="3">
    <source>
        <dbReference type="Proteomes" id="UP000034982"/>
    </source>
</evidence>
<accession>W2CNA7</accession>
<keyword evidence="1" id="KW-0479">Metal-binding</keyword>
<dbReference type="Gene3D" id="1.10.340.30">
    <property type="entry name" value="Hypothetical protein, domain 2"/>
    <property type="match status" value="1"/>
</dbReference>
<sequence length="188" mass="21641">MMTAKRCSWCERDALYRAYHDEEWGRPIHDDRRLFELLVLESFQAGLSWYTILAKREGFRATLDGFDYRLIAAYDDAKVEALMQDTRIVRNRRKILATIQNAALFMEIQQEFGSFSAFIWAFVDGSPCVNHPRKLEDVPASNQTSDAIAAELKRRGFKFFGTTVAYAFMQSAGLVNDHIEDCAFKYPG</sequence>
<keyword evidence="1" id="KW-0862">Zinc</keyword>
<protein>
    <submittedName>
        <fullName evidence="2">DNA-3-methyladenine glycosylase</fullName>
    </submittedName>
</protein>
<dbReference type="PANTHER" id="PTHR30037:SF4">
    <property type="entry name" value="DNA-3-METHYLADENINE GLYCOSYLASE I"/>
    <property type="match status" value="1"/>
</dbReference>
<dbReference type="Proteomes" id="UP000034982">
    <property type="component" value="Unassembled WGS sequence"/>
</dbReference>
<dbReference type="GO" id="GO:0006284">
    <property type="term" value="P:base-excision repair"/>
    <property type="evidence" value="ECO:0007669"/>
    <property type="project" value="InterPro"/>
</dbReference>